<evidence type="ECO:0000313" key="3">
    <source>
        <dbReference type="Proteomes" id="UP000238196"/>
    </source>
</evidence>
<dbReference type="EMBL" id="PRLP01000167">
    <property type="protein sequence ID" value="PPC74202.1"/>
    <property type="molecule type" value="Genomic_DNA"/>
</dbReference>
<dbReference type="GO" id="GO:0006355">
    <property type="term" value="P:regulation of DNA-templated transcription"/>
    <property type="evidence" value="ECO:0007669"/>
    <property type="project" value="InterPro"/>
</dbReference>
<feature type="domain" description="HTH lacI-type" evidence="1">
    <location>
        <begin position="13"/>
        <end position="59"/>
    </location>
</feature>
<evidence type="ECO:0000259" key="1">
    <source>
        <dbReference type="PROSITE" id="PS50932"/>
    </source>
</evidence>
<reference evidence="2 3" key="1">
    <citation type="submission" date="2018-02" db="EMBL/GenBank/DDBJ databases">
        <title>novel marine gammaproteobacteria from coastal saline agro ecosystem.</title>
        <authorList>
            <person name="Krishnan R."/>
            <person name="Ramesh Kumar N."/>
        </authorList>
    </citation>
    <scope>NUCLEOTIDE SEQUENCE [LARGE SCALE GENOMIC DNA]</scope>
    <source>
        <strain evidence="2 3">228</strain>
    </source>
</reference>
<dbReference type="CDD" id="cd01392">
    <property type="entry name" value="HTH_LacI"/>
    <property type="match status" value="1"/>
</dbReference>
<sequence>MKATSGSATRASATIKTIAAATGFSIATVSRALSGGSPMREATREEILATAKRLGYHQD</sequence>
<name>A0A2S5KHF4_9PROT</name>
<dbReference type="PROSITE" id="PS50932">
    <property type="entry name" value="HTH_LACI_2"/>
    <property type="match status" value="1"/>
</dbReference>
<dbReference type="SMART" id="SM00354">
    <property type="entry name" value="HTH_LACI"/>
    <property type="match status" value="1"/>
</dbReference>
<dbReference type="Pfam" id="PF00356">
    <property type="entry name" value="LacI"/>
    <property type="match status" value="1"/>
</dbReference>
<dbReference type="Proteomes" id="UP000238196">
    <property type="component" value="Unassembled WGS sequence"/>
</dbReference>
<organism evidence="2 3">
    <name type="scientific">Proteobacteria bacterium 228</name>
    <dbReference type="NCBI Taxonomy" id="2083153"/>
    <lineage>
        <taxon>Bacteria</taxon>
        <taxon>Pseudomonadati</taxon>
        <taxon>Pseudomonadota</taxon>
    </lineage>
</organism>
<dbReference type="Gene3D" id="1.10.260.40">
    <property type="entry name" value="lambda repressor-like DNA-binding domains"/>
    <property type="match status" value="1"/>
</dbReference>
<accession>A0A2S5KHF4</accession>
<feature type="non-terminal residue" evidence="2">
    <location>
        <position position="59"/>
    </location>
</feature>
<dbReference type="AlphaFoldDB" id="A0A2S5KHF4"/>
<dbReference type="GO" id="GO:0003677">
    <property type="term" value="F:DNA binding"/>
    <property type="evidence" value="ECO:0007669"/>
    <property type="project" value="InterPro"/>
</dbReference>
<comment type="caution">
    <text evidence="2">The sequence shown here is derived from an EMBL/GenBank/DDBJ whole genome shotgun (WGS) entry which is preliminary data.</text>
</comment>
<dbReference type="SUPFAM" id="SSF47413">
    <property type="entry name" value="lambda repressor-like DNA-binding domains"/>
    <property type="match status" value="1"/>
</dbReference>
<evidence type="ECO:0000313" key="2">
    <source>
        <dbReference type="EMBL" id="PPC74202.1"/>
    </source>
</evidence>
<protein>
    <submittedName>
        <fullName evidence="2">LacI family transcriptional regulator</fullName>
    </submittedName>
</protein>
<proteinExistence type="predicted"/>
<gene>
    <name evidence="2" type="ORF">C4K68_27715</name>
</gene>
<dbReference type="InterPro" id="IPR000843">
    <property type="entry name" value="HTH_LacI"/>
</dbReference>
<dbReference type="OrthoDB" id="234496at2"/>
<dbReference type="InterPro" id="IPR010982">
    <property type="entry name" value="Lambda_DNA-bd_dom_sf"/>
</dbReference>